<dbReference type="EMBL" id="CABPRJ010002411">
    <property type="protein sequence ID" value="VVC45714.1"/>
    <property type="molecule type" value="Genomic_DNA"/>
</dbReference>
<organism evidence="1 2">
    <name type="scientific">Cinara cedri</name>
    <dbReference type="NCBI Taxonomy" id="506608"/>
    <lineage>
        <taxon>Eukaryota</taxon>
        <taxon>Metazoa</taxon>
        <taxon>Ecdysozoa</taxon>
        <taxon>Arthropoda</taxon>
        <taxon>Hexapoda</taxon>
        <taxon>Insecta</taxon>
        <taxon>Pterygota</taxon>
        <taxon>Neoptera</taxon>
        <taxon>Paraneoptera</taxon>
        <taxon>Hemiptera</taxon>
        <taxon>Sternorrhyncha</taxon>
        <taxon>Aphidomorpha</taxon>
        <taxon>Aphidoidea</taxon>
        <taxon>Aphididae</taxon>
        <taxon>Lachninae</taxon>
        <taxon>Cinara</taxon>
    </lineage>
</organism>
<protein>
    <submittedName>
        <fullName evidence="1">Uncharacterized protein</fullName>
    </submittedName>
</protein>
<proteinExistence type="predicted"/>
<dbReference type="Proteomes" id="UP000325440">
    <property type="component" value="Unassembled WGS sequence"/>
</dbReference>
<keyword evidence="2" id="KW-1185">Reference proteome</keyword>
<accession>A0A5E4NTD5</accession>
<evidence type="ECO:0000313" key="2">
    <source>
        <dbReference type="Proteomes" id="UP000325440"/>
    </source>
</evidence>
<dbReference type="OrthoDB" id="6591463at2759"/>
<reference evidence="1 2" key="1">
    <citation type="submission" date="2019-08" db="EMBL/GenBank/DDBJ databases">
        <authorList>
            <person name="Alioto T."/>
            <person name="Alioto T."/>
            <person name="Gomez Garrido J."/>
        </authorList>
    </citation>
    <scope>NUCLEOTIDE SEQUENCE [LARGE SCALE GENOMIC DNA]</scope>
</reference>
<gene>
    <name evidence="1" type="ORF">CINCED_3A020502</name>
</gene>
<sequence>MDGKELCLNEHENLSSDQETNETINEYYVNKGFNDSNGSKEDLFNQVGTETIHSLTKMANSEIPTTTMQDGYVNDAYEDGFQKSNKGAVPLAQNTTIITSATLENQIMQLDEDNNGVVAINLEPKEKKWKVQSVGWDSNRSMILLGIVLAFDTWAAIFYCFKTNVITNSILN</sequence>
<dbReference type="AlphaFoldDB" id="A0A5E4NTD5"/>
<evidence type="ECO:0000313" key="1">
    <source>
        <dbReference type="EMBL" id="VVC45714.1"/>
    </source>
</evidence>
<name>A0A5E4NTD5_9HEMI</name>